<protein>
    <recommendedName>
        <fullName evidence="1">holo-[acyl-carrier-protein] synthase</fullName>
        <ecNumber evidence="1">2.7.8.7</ecNumber>
    </recommendedName>
</protein>
<dbReference type="GO" id="GO:0019878">
    <property type="term" value="P:lysine biosynthetic process via aminoadipic acid"/>
    <property type="evidence" value="ECO:0007669"/>
    <property type="project" value="TreeGrafter"/>
</dbReference>
<dbReference type="Proteomes" id="UP000288716">
    <property type="component" value="Unassembled WGS sequence"/>
</dbReference>
<sequence length="89" mass="10760">MEKQCHKFRWAFNTKLWNPRKHEFLYAFNCLQEEERERISRFVFRRDFKQALIGRLMMRKCVSTAFSLPSNGITFGRSEKGKPILDKDL</sequence>
<dbReference type="InterPro" id="IPR050559">
    <property type="entry name" value="P-Pant_transferase_sf"/>
</dbReference>
<dbReference type="GO" id="GO:0005829">
    <property type="term" value="C:cytosol"/>
    <property type="evidence" value="ECO:0007669"/>
    <property type="project" value="TreeGrafter"/>
</dbReference>
<name>A0A443SC42_9ACAR</name>
<feature type="domain" description="4'-phosphopantetheinyl transferase N-terminal" evidence="3">
    <location>
        <begin position="16"/>
        <end position="87"/>
    </location>
</feature>
<dbReference type="InterPro" id="IPR055066">
    <property type="entry name" value="AASDHPPT_N"/>
</dbReference>
<dbReference type="STRING" id="299467.A0A443SC42"/>
<dbReference type="GO" id="GO:0000287">
    <property type="term" value="F:magnesium ion binding"/>
    <property type="evidence" value="ECO:0007669"/>
    <property type="project" value="InterPro"/>
</dbReference>
<dbReference type="OrthoDB" id="26719at2759"/>
<dbReference type="EC" id="2.7.8.7" evidence="1"/>
<dbReference type="Pfam" id="PF22624">
    <property type="entry name" value="AASDHPPT_N"/>
    <property type="match status" value="1"/>
</dbReference>
<evidence type="ECO:0000313" key="5">
    <source>
        <dbReference type="Proteomes" id="UP000288716"/>
    </source>
</evidence>
<dbReference type="VEuPathDB" id="VectorBase:LDEU006897"/>
<comment type="caution">
    <text evidence="4">The sequence shown here is derived from an EMBL/GenBank/DDBJ whole genome shotgun (WGS) entry which is preliminary data.</text>
</comment>
<feature type="non-terminal residue" evidence="4">
    <location>
        <position position="89"/>
    </location>
</feature>
<dbReference type="PANTHER" id="PTHR12215">
    <property type="entry name" value="PHOSPHOPANTETHEINE TRANSFERASE"/>
    <property type="match status" value="1"/>
</dbReference>
<dbReference type="GO" id="GO:0008897">
    <property type="term" value="F:holo-[acyl-carrier-protein] synthase activity"/>
    <property type="evidence" value="ECO:0007669"/>
    <property type="project" value="UniProtKB-EC"/>
</dbReference>
<keyword evidence="5" id="KW-1185">Reference proteome</keyword>
<accession>A0A443SC42</accession>
<keyword evidence="2" id="KW-0808">Transferase</keyword>
<dbReference type="AlphaFoldDB" id="A0A443SC42"/>
<organism evidence="4 5">
    <name type="scientific">Leptotrombidium deliense</name>
    <dbReference type="NCBI Taxonomy" id="299467"/>
    <lineage>
        <taxon>Eukaryota</taxon>
        <taxon>Metazoa</taxon>
        <taxon>Ecdysozoa</taxon>
        <taxon>Arthropoda</taxon>
        <taxon>Chelicerata</taxon>
        <taxon>Arachnida</taxon>
        <taxon>Acari</taxon>
        <taxon>Acariformes</taxon>
        <taxon>Trombidiformes</taxon>
        <taxon>Prostigmata</taxon>
        <taxon>Anystina</taxon>
        <taxon>Parasitengona</taxon>
        <taxon>Trombiculoidea</taxon>
        <taxon>Trombiculidae</taxon>
        <taxon>Leptotrombidium</taxon>
    </lineage>
</organism>
<evidence type="ECO:0000256" key="2">
    <source>
        <dbReference type="ARBA" id="ARBA00022679"/>
    </source>
</evidence>
<dbReference type="EMBL" id="NCKV01004016">
    <property type="protein sequence ID" value="RWS25141.1"/>
    <property type="molecule type" value="Genomic_DNA"/>
</dbReference>
<evidence type="ECO:0000259" key="3">
    <source>
        <dbReference type="Pfam" id="PF22624"/>
    </source>
</evidence>
<dbReference type="SUPFAM" id="SSF56214">
    <property type="entry name" value="4'-phosphopantetheinyl transferase"/>
    <property type="match status" value="1"/>
</dbReference>
<evidence type="ECO:0000313" key="4">
    <source>
        <dbReference type="EMBL" id="RWS25141.1"/>
    </source>
</evidence>
<proteinExistence type="predicted"/>
<dbReference type="InterPro" id="IPR037143">
    <property type="entry name" value="4-PPantetheinyl_Trfase_dom_sf"/>
</dbReference>
<evidence type="ECO:0000256" key="1">
    <source>
        <dbReference type="ARBA" id="ARBA00013172"/>
    </source>
</evidence>
<gene>
    <name evidence="4" type="ORF">B4U80_13824</name>
</gene>
<dbReference type="Gene3D" id="3.90.470.20">
    <property type="entry name" value="4'-phosphopantetheinyl transferase domain"/>
    <property type="match status" value="1"/>
</dbReference>
<dbReference type="PANTHER" id="PTHR12215:SF10">
    <property type="entry name" value="L-AMINOADIPATE-SEMIALDEHYDE DEHYDROGENASE-PHOSPHOPANTETHEINYL TRANSFERASE"/>
    <property type="match status" value="1"/>
</dbReference>
<reference evidence="4 5" key="1">
    <citation type="journal article" date="2018" name="Gigascience">
        <title>Genomes of trombidid mites reveal novel predicted allergens and laterally-transferred genes associated with secondary metabolism.</title>
        <authorList>
            <person name="Dong X."/>
            <person name="Chaisiri K."/>
            <person name="Xia D."/>
            <person name="Armstrong S.D."/>
            <person name="Fang Y."/>
            <person name="Donnelly M.J."/>
            <person name="Kadowaki T."/>
            <person name="McGarry J.W."/>
            <person name="Darby A.C."/>
            <person name="Makepeace B.L."/>
        </authorList>
    </citation>
    <scope>NUCLEOTIDE SEQUENCE [LARGE SCALE GENOMIC DNA]</scope>
    <source>
        <strain evidence="4">UoL-UT</strain>
    </source>
</reference>